<dbReference type="Proteomes" id="UP000000845">
    <property type="component" value="Chromosome"/>
</dbReference>
<evidence type="ECO:0000313" key="2">
    <source>
        <dbReference type="Proteomes" id="UP000000845"/>
    </source>
</evidence>
<keyword evidence="2" id="KW-1185">Reference proteome</keyword>
<evidence type="ECO:0000313" key="1">
    <source>
        <dbReference type="EMBL" id="ACZ08294.1"/>
    </source>
</evidence>
<dbReference type="HOGENOM" id="CLU_158490_0_0_0"/>
<protein>
    <recommendedName>
        <fullName evidence="3">Phage protein</fullName>
    </recommendedName>
</protein>
<dbReference type="AlphaFoldDB" id="D1AHR0"/>
<accession>D1AHR0</accession>
<dbReference type="RefSeq" id="WP_012860890.1">
    <property type="nucleotide sequence ID" value="NC_013517.1"/>
</dbReference>
<dbReference type="eggNOG" id="ENOG50332C6">
    <property type="taxonomic scope" value="Bacteria"/>
</dbReference>
<name>D1AHR0_SEBTE</name>
<reference evidence="1 2" key="2">
    <citation type="journal article" date="2010" name="Stand. Genomic Sci.">
        <title>Complete genome sequence of Sebaldella termitidis type strain (NCTC 11300).</title>
        <authorList>
            <person name="Harmon-Smith M."/>
            <person name="Celia L."/>
            <person name="Chertkov O."/>
            <person name="Lapidus A."/>
            <person name="Copeland A."/>
            <person name="Glavina Del Rio T."/>
            <person name="Nolan M."/>
            <person name="Lucas S."/>
            <person name="Tice H."/>
            <person name="Cheng J.F."/>
            <person name="Han C."/>
            <person name="Detter J.C."/>
            <person name="Bruce D."/>
            <person name="Goodwin L."/>
            <person name="Pitluck S."/>
            <person name="Pati A."/>
            <person name="Liolios K."/>
            <person name="Ivanova N."/>
            <person name="Mavromatis K."/>
            <person name="Mikhailova N."/>
            <person name="Chen A."/>
            <person name="Palaniappan K."/>
            <person name="Land M."/>
            <person name="Hauser L."/>
            <person name="Chang Y.J."/>
            <person name="Jeffries C.D."/>
            <person name="Brettin T."/>
            <person name="Goker M."/>
            <person name="Beck B."/>
            <person name="Bristow J."/>
            <person name="Eisen J.A."/>
            <person name="Markowitz V."/>
            <person name="Hugenholtz P."/>
            <person name="Kyrpides N.C."/>
            <person name="Klenk H.P."/>
            <person name="Chen F."/>
        </authorList>
    </citation>
    <scope>NUCLEOTIDE SEQUENCE [LARGE SCALE GENOMIC DNA]</scope>
    <source>
        <strain evidence="2">ATCC 33386 / NCTC 11300</strain>
    </source>
</reference>
<proteinExistence type="predicted"/>
<sequence length="130" mass="15024">MDIFETFDKKLKTFMDITENDLFLQNCALNKVKEYIKNTANIKEIPEGLDYVVIDRAIGEFLLFKKGTGTLELSNIDLDAVFSSIQEGDTRVDLGYGKGTQTPEQRLDDLINYLITYGEKEILGYRRLRW</sequence>
<dbReference type="STRING" id="526218.Sterm_1432"/>
<gene>
    <name evidence="1" type="ordered locus">Sterm_1432</name>
</gene>
<reference evidence="2" key="1">
    <citation type="submission" date="2009-09" db="EMBL/GenBank/DDBJ databases">
        <title>The complete chromosome of Sebaldella termitidis ATCC 33386.</title>
        <authorList>
            <consortium name="US DOE Joint Genome Institute (JGI-PGF)"/>
            <person name="Lucas S."/>
            <person name="Copeland A."/>
            <person name="Lapidus A."/>
            <person name="Glavina del Rio T."/>
            <person name="Dalin E."/>
            <person name="Tice H."/>
            <person name="Bruce D."/>
            <person name="Goodwin L."/>
            <person name="Pitluck S."/>
            <person name="Kyrpides N."/>
            <person name="Mavromatis K."/>
            <person name="Ivanova N."/>
            <person name="Mikhailova N."/>
            <person name="Sims D."/>
            <person name="Meincke L."/>
            <person name="Brettin T."/>
            <person name="Detter J.C."/>
            <person name="Han C."/>
            <person name="Larimer F."/>
            <person name="Land M."/>
            <person name="Hauser L."/>
            <person name="Markowitz V."/>
            <person name="Cheng J.F."/>
            <person name="Hugenholtz P."/>
            <person name="Woyke T."/>
            <person name="Wu D."/>
            <person name="Eisen J.A."/>
        </authorList>
    </citation>
    <scope>NUCLEOTIDE SEQUENCE [LARGE SCALE GENOMIC DNA]</scope>
    <source>
        <strain evidence="2">ATCC 33386 / NCTC 11300</strain>
    </source>
</reference>
<dbReference type="EMBL" id="CP001739">
    <property type="protein sequence ID" value="ACZ08294.1"/>
    <property type="molecule type" value="Genomic_DNA"/>
</dbReference>
<dbReference type="KEGG" id="str:Sterm_1432"/>
<evidence type="ECO:0008006" key="3">
    <source>
        <dbReference type="Google" id="ProtNLM"/>
    </source>
</evidence>
<organism evidence="1 2">
    <name type="scientific">Sebaldella termitidis (strain ATCC 33386 / NCTC 11300)</name>
    <dbReference type="NCBI Taxonomy" id="526218"/>
    <lineage>
        <taxon>Bacteria</taxon>
        <taxon>Fusobacteriati</taxon>
        <taxon>Fusobacteriota</taxon>
        <taxon>Fusobacteriia</taxon>
        <taxon>Fusobacteriales</taxon>
        <taxon>Leptotrichiaceae</taxon>
        <taxon>Sebaldella</taxon>
    </lineage>
</organism>